<evidence type="ECO:0000313" key="5">
    <source>
        <dbReference type="Proteomes" id="UP000193710"/>
    </source>
</evidence>
<dbReference type="OrthoDB" id="9803968at2"/>
<reference evidence="3" key="2">
    <citation type="submission" date="2014-04" db="EMBL/GenBank/DDBJ databases">
        <authorList>
            <person name="Urmite Genomes U."/>
        </authorList>
    </citation>
    <scope>NUCLEOTIDE SEQUENCE</scope>
    <source>
        <strain evidence="3">DSM 44626</strain>
    </source>
</reference>
<evidence type="ECO:0000259" key="1">
    <source>
        <dbReference type="Pfam" id="PF00501"/>
    </source>
</evidence>
<dbReference type="InterPro" id="IPR025110">
    <property type="entry name" value="AMP-bd_C"/>
</dbReference>
<dbReference type="EMBL" id="HG964446">
    <property type="protein sequence ID" value="CDO88576.1"/>
    <property type="molecule type" value="Genomic_DNA"/>
</dbReference>
<dbReference type="PROSITE" id="PS00455">
    <property type="entry name" value="AMP_BINDING"/>
    <property type="match status" value="1"/>
</dbReference>
<feature type="domain" description="AMP-dependent synthetase/ligase" evidence="1">
    <location>
        <begin position="39"/>
        <end position="389"/>
    </location>
</feature>
<dbReference type="GO" id="GO:0006631">
    <property type="term" value="P:fatty acid metabolic process"/>
    <property type="evidence" value="ECO:0007669"/>
    <property type="project" value="TreeGrafter"/>
</dbReference>
<dbReference type="InterPro" id="IPR000873">
    <property type="entry name" value="AMP-dep_synth/lig_dom"/>
</dbReference>
<organism evidence="3">
    <name type="scientific">Mycobacterium triplex</name>
    <dbReference type="NCBI Taxonomy" id="47839"/>
    <lineage>
        <taxon>Bacteria</taxon>
        <taxon>Bacillati</taxon>
        <taxon>Actinomycetota</taxon>
        <taxon>Actinomycetes</taxon>
        <taxon>Mycobacteriales</taxon>
        <taxon>Mycobacteriaceae</taxon>
        <taxon>Mycobacterium</taxon>
        <taxon>Mycobacterium simiae complex</taxon>
    </lineage>
</organism>
<dbReference type="Pfam" id="PF00501">
    <property type="entry name" value="AMP-binding"/>
    <property type="match status" value="1"/>
</dbReference>
<dbReference type="Proteomes" id="UP000028880">
    <property type="component" value="Unassembled WGS sequence"/>
</dbReference>
<dbReference type="PANTHER" id="PTHR43201:SF32">
    <property type="entry name" value="2-SUCCINYLBENZOATE--COA LIGASE, CHLOROPLASTIC_PEROXISOMAL"/>
    <property type="match status" value="1"/>
</dbReference>
<dbReference type="PANTHER" id="PTHR43201">
    <property type="entry name" value="ACYL-COA SYNTHETASE"/>
    <property type="match status" value="1"/>
</dbReference>
<protein>
    <submittedName>
        <fullName evidence="3">AMP-dependent synthetase and ligase</fullName>
    </submittedName>
</protein>
<evidence type="ECO:0000313" key="4">
    <source>
        <dbReference type="EMBL" id="ORW99225.1"/>
    </source>
</evidence>
<dbReference type="eggNOG" id="COG0318">
    <property type="taxonomic scope" value="Bacteria"/>
</dbReference>
<reference evidence="4 5" key="3">
    <citation type="submission" date="2016-01" db="EMBL/GenBank/DDBJ databases">
        <title>The new phylogeny of the genus Mycobacterium.</title>
        <authorList>
            <person name="Tarcisio F."/>
            <person name="Conor M."/>
            <person name="Antonella G."/>
            <person name="Elisabetta G."/>
            <person name="Giulia F.S."/>
            <person name="Sara T."/>
            <person name="Anna F."/>
            <person name="Clotilde B."/>
            <person name="Roberto B."/>
            <person name="Veronica D.S."/>
            <person name="Fabio R."/>
            <person name="Monica P."/>
            <person name="Olivier J."/>
            <person name="Enrico T."/>
            <person name="Nicola S."/>
        </authorList>
    </citation>
    <scope>NUCLEOTIDE SEQUENCE [LARGE SCALE GENOMIC DNA]</scope>
    <source>
        <strain evidence="4 5">DSM 44626</strain>
    </source>
</reference>
<gene>
    <name evidence="4" type="ORF">AWC29_28310</name>
    <name evidence="3" type="ORF">BN973_02945</name>
</gene>
<dbReference type="InterPro" id="IPR045851">
    <property type="entry name" value="AMP-bd_C_sf"/>
</dbReference>
<dbReference type="RefSeq" id="WP_051641259.1">
    <property type="nucleotide sequence ID" value="NZ_LQPY01000041.1"/>
</dbReference>
<feature type="domain" description="AMP-binding enzyme C-terminal" evidence="2">
    <location>
        <begin position="440"/>
        <end position="515"/>
    </location>
</feature>
<dbReference type="SUPFAM" id="SSF56801">
    <property type="entry name" value="Acetyl-CoA synthetase-like"/>
    <property type="match status" value="1"/>
</dbReference>
<reference evidence="3" key="1">
    <citation type="journal article" date="2014" name="Genome Announc.">
        <title>Draft Genome Sequence of Mycobacterium triplex DSM 44626.</title>
        <authorList>
            <person name="Sassi M."/>
            <person name="Croce O."/>
            <person name="Robert C."/>
            <person name="Raoult D."/>
            <person name="Drancourt M."/>
        </authorList>
    </citation>
    <scope>NUCLEOTIDE SEQUENCE [LARGE SCALE GENOMIC DNA]</scope>
    <source>
        <strain evidence="3">DSM 44626</strain>
    </source>
</reference>
<name>A0A024JY44_9MYCO</name>
<dbReference type="InterPro" id="IPR020845">
    <property type="entry name" value="AMP-binding_CS"/>
</dbReference>
<dbReference type="Pfam" id="PF13193">
    <property type="entry name" value="AMP-binding_C"/>
    <property type="match status" value="1"/>
</dbReference>
<keyword evidence="3" id="KW-0436">Ligase</keyword>
<keyword evidence="5" id="KW-1185">Reference proteome</keyword>
<dbReference type="AlphaFoldDB" id="A0A024JY44"/>
<accession>A0A024JY44</accession>
<dbReference type="STRING" id="47839.BN973_02945"/>
<dbReference type="EMBL" id="LQPY01000041">
    <property type="protein sequence ID" value="ORW99225.1"/>
    <property type="molecule type" value="Genomic_DNA"/>
</dbReference>
<sequence>MMPAVRGARRWGSEVTQTSDGRRYVHRPRCVADLTIDLARWGDRVVLVAGERRITFADHLADIDEVAGELRRRGLGPGKRIVILASNSPEWVTALWAIAKIGATAVFANMWWSDTDLADTLDRVQPALVVVDDDYADRPALQRWPLLTISTVRVLVDAQPSGPPEPPYLPAESDPAAIFFTSGTEGMPKGVVLSQGAVVANIQNVLVRTRRLPDQLPDDHRATVSLMCLPLFHVGGFQTLISAQLSGGRVLFLDGHFDAEKVLSLIQRERATFFGAVPTMIARVLDCPRLDQYDTSSVVSVAMGGSLVVPELAEKITRGLPSARRSISSIYGQTESGGSLTAAGGTELLERPGCVGRPLPTTEIRIANPDGDGVGEVLAKAPTLMSGFLDEDQAANPIDAEGWLHTGDLGRVDADGYVYIVGRLRDIIIRGGENIAPGHVEDRLLQYPGVRDVAVVGLPHPSLGEEVGAAVVFRPDVAIDVRDIRDFAAATLAHFEVPSRWWISTEPLPLNSTGKVAKREIVDRWIDTHTLVGR</sequence>
<dbReference type="Gene3D" id="3.30.300.30">
    <property type="match status" value="1"/>
</dbReference>
<dbReference type="HOGENOM" id="CLU_000022_59_0_11"/>
<dbReference type="InterPro" id="IPR042099">
    <property type="entry name" value="ANL_N_sf"/>
</dbReference>
<dbReference type="Gene3D" id="3.40.50.12780">
    <property type="entry name" value="N-terminal domain of ligase-like"/>
    <property type="match status" value="1"/>
</dbReference>
<dbReference type="Proteomes" id="UP000193710">
    <property type="component" value="Unassembled WGS sequence"/>
</dbReference>
<proteinExistence type="predicted"/>
<evidence type="ECO:0000259" key="2">
    <source>
        <dbReference type="Pfam" id="PF13193"/>
    </source>
</evidence>
<dbReference type="GO" id="GO:0031956">
    <property type="term" value="F:medium-chain fatty acid-CoA ligase activity"/>
    <property type="evidence" value="ECO:0007669"/>
    <property type="project" value="TreeGrafter"/>
</dbReference>
<evidence type="ECO:0000313" key="3">
    <source>
        <dbReference type="EMBL" id="CDO88576.1"/>
    </source>
</evidence>